<sequence>MLGYMTLGASDFERAKTFYRAVLAPLGAKPAMSGDRMELYSNGTGAMLGVCIPYDKGAATPGNGVMPAISASSREVVDQVHAAALANGATCEGPPGERMPTFYGAYFRDPDGNKICVYKMG</sequence>
<dbReference type="InterPro" id="IPR029068">
    <property type="entry name" value="Glyas_Bleomycin-R_OHBP_Dase"/>
</dbReference>
<accession>A0A2Z3HSX0</accession>
<organism evidence="2 3">
    <name type="scientific">Phenylobacterium parvum</name>
    <dbReference type="NCBI Taxonomy" id="2201350"/>
    <lineage>
        <taxon>Bacteria</taxon>
        <taxon>Pseudomonadati</taxon>
        <taxon>Pseudomonadota</taxon>
        <taxon>Alphaproteobacteria</taxon>
        <taxon>Caulobacterales</taxon>
        <taxon>Caulobacteraceae</taxon>
        <taxon>Phenylobacterium</taxon>
    </lineage>
</organism>
<keyword evidence="3" id="KW-1185">Reference proteome</keyword>
<evidence type="ECO:0000313" key="3">
    <source>
        <dbReference type="Proteomes" id="UP000247763"/>
    </source>
</evidence>
<evidence type="ECO:0000259" key="1">
    <source>
        <dbReference type="PROSITE" id="PS51819"/>
    </source>
</evidence>
<proteinExistence type="predicted"/>
<dbReference type="EMBL" id="CP029479">
    <property type="protein sequence ID" value="AWM77915.1"/>
    <property type="molecule type" value="Genomic_DNA"/>
</dbReference>
<dbReference type="OrthoDB" id="9807407at2"/>
<name>A0A2Z3HSX0_9CAUL</name>
<protein>
    <submittedName>
        <fullName evidence="2">Glyoxalase</fullName>
    </submittedName>
</protein>
<dbReference type="AlphaFoldDB" id="A0A2Z3HSX0"/>
<gene>
    <name evidence="2" type="ORF">HYN04_09180</name>
</gene>
<dbReference type="Pfam" id="PF00903">
    <property type="entry name" value="Glyoxalase"/>
    <property type="match status" value="1"/>
</dbReference>
<feature type="domain" description="VOC" evidence="1">
    <location>
        <begin position="1"/>
        <end position="120"/>
    </location>
</feature>
<dbReference type="InterPro" id="IPR037523">
    <property type="entry name" value="VOC_core"/>
</dbReference>
<dbReference type="KEGG" id="phb:HYN04_09180"/>
<dbReference type="RefSeq" id="WP_110450482.1">
    <property type="nucleotide sequence ID" value="NZ_CP029479.1"/>
</dbReference>
<dbReference type="CDD" id="cd07262">
    <property type="entry name" value="VOC_like"/>
    <property type="match status" value="1"/>
</dbReference>
<dbReference type="PANTHER" id="PTHR35006">
    <property type="entry name" value="GLYOXALASE FAMILY PROTEIN (AFU_ORTHOLOGUE AFUA_5G14830)"/>
    <property type="match status" value="1"/>
</dbReference>
<dbReference type="PROSITE" id="PS51819">
    <property type="entry name" value="VOC"/>
    <property type="match status" value="1"/>
</dbReference>
<evidence type="ECO:0000313" key="2">
    <source>
        <dbReference type="EMBL" id="AWM77915.1"/>
    </source>
</evidence>
<reference evidence="3" key="1">
    <citation type="submission" date="2018-05" db="EMBL/GenBank/DDBJ databases">
        <title>Genome sequencing of Phenylobacterium sp. HYN0004.</title>
        <authorList>
            <person name="Yi H."/>
            <person name="Baek C."/>
        </authorList>
    </citation>
    <scope>NUCLEOTIDE SEQUENCE [LARGE SCALE GENOMIC DNA]</scope>
    <source>
        <strain evidence="3">HYN0004</strain>
    </source>
</reference>
<dbReference type="InterPro" id="IPR004360">
    <property type="entry name" value="Glyas_Fos-R_dOase_dom"/>
</dbReference>
<dbReference type="Proteomes" id="UP000247763">
    <property type="component" value="Chromosome"/>
</dbReference>
<dbReference type="SUPFAM" id="SSF54593">
    <property type="entry name" value="Glyoxalase/Bleomycin resistance protein/Dihydroxybiphenyl dioxygenase"/>
    <property type="match status" value="1"/>
</dbReference>
<dbReference type="Gene3D" id="3.10.180.10">
    <property type="entry name" value="2,3-Dihydroxybiphenyl 1,2-Dioxygenase, domain 1"/>
    <property type="match status" value="1"/>
</dbReference>
<dbReference type="PANTHER" id="PTHR35006:SF1">
    <property type="entry name" value="BLL2941 PROTEIN"/>
    <property type="match status" value="1"/>
</dbReference>